<gene>
    <name evidence="1" type="ORF">Tci_373991</name>
</gene>
<evidence type="ECO:0000313" key="1">
    <source>
        <dbReference type="EMBL" id="GEY02017.1"/>
    </source>
</evidence>
<reference evidence="1" key="1">
    <citation type="journal article" date="2019" name="Sci. Rep.">
        <title>Draft genome of Tanacetum cinerariifolium, the natural source of mosquito coil.</title>
        <authorList>
            <person name="Yamashiro T."/>
            <person name="Shiraishi A."/>
            <person name="Satake H."/>
            <person name="Nakayama K."/>
        </authorList>
    </citation>
    <scope>NUCLEOTIDE SEQUENCE</scope>
</reference>
<organism evidence="1">
    <name type="scientific">Tanacetum cinerariifolium</name>
    <name type="common">Dalmatian daisy</name>
    <name type="synonym">Chrysanthemum cinerariifolium</name>
    <dbReference type="NCBI Taxonomy" id="118510"/>
    <lineage>
        <taxon>Eukaryota</taxon>
        <taxon>Viridiplantae</taxon>
        <taxon>Streptophyta</taxon>
        <taxon>Embryophyta</taxon>
        <taxon>Tracheophyta</taxon>
        <taxon>Spermatophyta</taxon>
        <taxon>Magnoliopsida</taxon>
        <taxon>eudicotyledons</taxon>
        <taxon>Gunneridae</taxon>
        <taxon>Pentapetalae</taxon>
        <taxon>asterids</taxon>
        <taxon>campanulids</taxon>
        <taxon>Asterales</taxon>
        <taxon>Asteraceae</taxon>
        <taxon>Asteroideae</taxon>
        <taxon>Anthemideae</taxon>
        <taxon>Anthemidinae</taxon>
        <taxon>Tanacetum</taxon>
    </lineage>
</organism>
<dbReference type="AlphaFoldDB" id="A0A699HEX7"/>
<sequence length="373" mass="41411">CCKNIQQVVSRALVGKRLVSRIQGLSFWLVEVELKKKACSCFIVTVKTTAAEVCSKLDALYMTKSLANKLYLKMLYTFYMPTGRKISEHIDEFNKIVLDLEDIEVKLEDEGLALLLLTSLPISYEHFVDTLLNGREALTLEDSRRKSRSKSRGGRLKCYIFQSEDHLKRNCPKNNPKSTCYVKKDDQFPSSSGSIYDSSEVMMVISVEALLDWIMDSGCSNHMLPRLSIDGAADDTIIEEDGKPSMDCDDLTRRMEAGACEDVLGGLNKDEQNAIMDVVMDLCGNFLVATSDNVYSPKGITNDGPTHSASEYNTATPLGTSLEPIQSLLEKFSADMSNLVEQPANVDIGYAPNPNMLIVHFARCLIEVRADAA</sequence>
<feature type="non-terminal residue" evidence="1">
    <location>
        <position position="1"/>
    </location>
</feature>
<protein>
    <submittedName>
        <fullName evidence="1">Retrovirus-related Pol polyprotein from transposon TNT 1-94</fullName>
    </submittedName>
</protein>
<dbReference type="EMBL" id="BKCJ010146027">
    <property type="protein sequence ID" value="GEY02017.1"/>
    <property type="molecule type" value="Genomic_DNA"/>
</dbReference>
<accession>A0A699HEX7</accession>
<dbReference type="Pfam" id="PF14223">
    <property type="entry name" value="Retrotran_gag_2"/>
    <property type="match status" value="1"/>
</dbReference>
<name>A0A699HEX7_TANCI</name>
<comment type="caution">
    <text evidence="1">The sequence shown here is derived from an EMBL/GenBank/DDBJ whole genome shotgun (WGS) entry which is preliminary data.</text>
</comment>
<proteinExistence type="predicted"/>